<dbReference type="PROSITE" id="PS50820">
    <property type="entry name" value="LCCL"/>
    <property type="match status" value="6"/>
</dbReference>
<feature type="domain" description="LCCL" evidence="2">
    <location>
        <begin position="226"/>
        <end position="322"/>
    </location>
</feature>
<feature type="domain" description="LCCL" evidence="2">
    <location>
        <begin position="327"/>
        <end position="423"/>
    </location>
</feature>
<evidence type="ECO:0000313" key="4">
    <source>
        <dbReference type="Proteomes" id="UP001642483"/>
    </source>
</evidence>
<dbReference type="InterPro" id="IPR051957">
    <property type="entry name" value="CRISP-LCCL_domain"/>
</dbReference>
<dbReference type="PANTHER" id="PTHR31331">
    <property type="entry name" value="LCCL DOMAIN PROTEIN (AFU_ORTHOLOGUE AFUA_5G08630)"/>
    <property type="match status" value="1"/>
</dbReference>
<dbReference type="Gene3D" id="2.170.130.20">
    <property type="entry name" value="LCCL-like domain"/>
    <property type="match status" value="6"/>
</dbReference>
<feature type="signal peptide" evidence="1">
    <location>
        <begin position="1"/>
        <end position="19"/>
    </location>
</feature>
<dbReference type="SMART" id="SM00603">
    <property type="entry name" value="LCCL"/>
    <property type="match status" value="6"/>
</dbReference>
<sequence>MLSYGSLALLLLGISVCDSHPVITCTTNARDARFTSQTSFKVTCPSDCVGSNENVWGSIVYTHDSSICRAAIHDGRLNDSGGEITVYKQPGQSSYTGVERNSVTSSSYGSWGSSFSFTQTIPDRSITCTTTARDARFTSQNSFEVTCPSGCVESNGNIWGSAVYTHDSSICRAAIHDGRLTDNGGDLTVFRQPGQSSYTGIERNSITSSPYGTWHTSFTFTSEIPKGFSIICTTAANDARFTSQTSFEVICPSGCVESSGSLYGSIVYTDDSSICRAAIHDGRLNDSGGEITVYNQPGQSSYTGVERNSVTSTSYGSCGSSFSFTQTIPDLTCTTTARDARFTSQNSFEVTCPSGCVESNGNIWGSAVYTHDSSICRAAIHDGRLTDNGGDLIVFRQPGQSSYTGIERNSITSYSYGAWDSSFTFTSEIHKGFSIICTTTARDARFDSQTSFEVTCPSGCVESSGSLWGSIVYTDDSSICRAALHDGRLNDSGGEITVYKQPGQSSYTGVERNSVTSSSYGSWGSSFSFTQTIPDLSITCTTIASDARFTSQNSFEVTCPSGCVESNGNIWGSAVYTYDSSICRAAIHDGRLTDSGGKVVVYVKQGQKWYTGSIKNGITSRSSGAWLRSFKLG</sequence>
<feature type="chain" id="PRO_5045749512" description="LCCL domain-containing protein" evidence="1">
    <location>
        <begin position="20"/>
        <end position="633"/>
    </location>
</feature>
<comment type="caution">
    <text evidence="3">The sequence shown here is derived from an EMBL/GenBank/DDBJ whole genome shotgun (WGS) entry which is preliminary data.</text>
</comment>
<dbReference type="Pfam" id="PF03815">
    <property type="entry name" value="LCCL"/>
    <property type="match status" value="6"/>
</dbReference>
<organism evidence="3 4">
    <name type="scientific">Clavelina lepadiformis</name>
    <name type="common">Light-bulb sea squirt</name>
    <name type="synonym">Ascidia lepadiformis</name>
    <dbReference type="NCBI Taxonomy" id="159417"/>
    <lineage>
        <taxon>Eukaryota</taxon>
        <taxon>Metazoa</taxon>
        <taxon>Chordata</taxon>
        <taxon>Tunicata</taxon>
        <taxon>Ascidiacea</taxon>
        <taxon>Aplousobranchia</taxon>
        <taxon>Clavelinidae</taxon>
        <taxon>Clavelina</taxon>
    </lineage>
</organism>
<keyword evidence="4" id="KW-1185">Reference proteome</keyword>
<proteinExistence type="predicted"/>
<dbReference type="SUPFAM" id="SSF69848">
    <property type="entry name" value="LCCL domain"/>
    <property type="match status" value="6"/>
</dbReference>
<evidence type="ECO:0000259" key="2">
    <source>
        <dbReference type="PROSITE" id="PS50820"/>
    </source>
</evidence>
<feature type="domain" description="LCCL" evidence="2">
    <location>
        <begin position="431"/>
        <end position="527"/>
    </location>
</feature>
<protein>
    <recommendedName>
        <fullName evidence="2">LCCL domain-containing protein</fullName>
    </recommendedName>
</protein>
<dbReference type="InterPro" id="IPR036609">
    <property type="entry name" value="LCCL_sf"/>
</dbReference>
<dbReference type="Proteomes" id="UP001642483">
    <property type="component" value="Unassembled WGS sequence"/>
</dbReference>
<accession>A0ABP0FZF6</accession>
<dbReference type="EMBL" id="CAWYQH010000098">
    <property type="protein sequence ID" value="CAK8684965.1"/>
    <property type="molecule type" value="Genomic_DNA"/>
</dbReference>
<reference evidence="3 4" key="1">
    <citation type="submission" date="2024-02" db="EMBL/GenBank/DDBJ databases">
        <authorList>
            <person name="Daric V."/>
            <person name="Darras S."/>
        </authorList>
    </citation>
    <scope>NUCLEOTIDE SEQUENCE [LARGE SCALE GENOMIC DNA]</scope>
</reference>
<name>A0ABP0FZF6_CLALP</name>
<dbReference type="PANTHER" id="PTHR31331:SF1">
    <property type="entry name" value="CYSTEINE RICH SECRETORY PROTEIN LCCL DOMAIN CONTAINING 2"/>
    <property type="match status" value="1"/>
</dbReference>
<feature type="domain" description="LCCL" evidence="2">
    <location>
        <begin position="122"/>
        <end position="218"/>
    </location>
</feature>
<evidence type="ECO:0000256" key="1">
    <source>
        <dbReference type="SAM" id="SignalP"/>
    </source>
</evidence>
<gene>
    <name evidence="3" type="ORF">CVLEPA_LOCUS16133</name>
</gene>
<dbReference type="InterPro" id="IPR004043">
    <property type="entry name" value="LCCL"/>
</dbReference>
<feature type="domain" description="LCCL" evidence="2">
    <location>
        <begin position="19"/>
        <end position="115"/>
    </location>
</feature>
<evidence type="ECO:0000313" key="3">
    <source>
        <dbReference type="EMBL" id="CAK8684965.1"/>
    </source>
</evidence>
<keyword evidence="1" id="KW-0732">Signal</keyword>
<feature type="domain" description="LCCL" evidence="2">
    <location>
        <begin position="534"/>
        <end position="630"/>
    </location>
</feature>